<dbReference type="EnsemblMetazoa" id="G35470.2">
    <property type="protein sequence ID" value="G35470.2:cds"/>
    <property type="gene ID" value="G35470"/>
</dbReference>
<proteinExistence type="predicted"/>
<dbReference type="Proteomes" id="UP000005408">
    <property type="component" value="Unassembled WGS sequence"/>
</dbReference>
<evidence type="ECO:0000313" key="3">
    <source>
        <dbReference type="Proteomes" id="UP000005408"/>
    </source>
</evidence>
<evidence type="ECO:0000313" key="2">
    <source>
        <dbReference type="EnsemblMetazoa" id="G35470.2:cds"/>
    </source>
</evidence>
<accession>A0A8W8MX70</accession>
<reference evidence="2" key="1">
    <citation type="submission" date="2022-08" db="UniProtKB">
        <authorList>
            <consortium name="EnsemblMetazoa"/>
        </authorList>
    </citation>
    <scope>IDENTIFICATION</scope>
    <source>
        <strain evidence="2">05x7-T-G4-1.051#20</strain>
    </source>
</reference>
<keyword evidence="1" id="KW-0732">Signal</keyword>
<protein>
    <submittedName>
        <fullName evidence="2">Uncharacterized protein</fullName>
    </submittedName>
</protein>
<feature type="signal peptide" evidence="1">
    <location>
        <begin position="1"/>
        <end position="24"/>
    </location>
</feature>
<feature type="chain" id="PRO_5042431952" evidence="1">
    <location>
        <begin position="25"/>
        <end position="73"/>
    </location>
</feature>
<name>A0A8W8MX70_MAGGI</name>
<dbReference type="EnsemblMetazoa" id="G35470.1">
    <property type="protein sequence ID" value="G35470.1:cds"/>
    <property type="gene ID" value="G35470"/>
</dbReference>
<organism evidence="2 3">
    <name type="scientific">Magallana gigas</name>
    <name type="common">Pacific oyster</name>
    <name type="synonym">Crassostrea gigas</name>
    <dbReference type="NCBI Taxonomy" id="29159"/>
    <lineage>
        <taxon>Eukaryota</taxon>
        <taxon>Metazoa</taxon>
        <taxon>Spiralia</taxon>
        <taxon>Lophotrochozoa</taxon>
        <taxon>Mollusca</taxon>
        <taxon>Bivalvia</taxon>
        <taxon>Autobranchia</taxon>
        <taxon>Pteriomorphia</taxon>
        <taxon>Ostreida</taxon>
        <taxon>Ostreoidea</taxon>
        <taxon>Ostreidae</taxon>
        <taxon>Magallana</taxon>
    </lineage>
</organism>
<dbReference type="AlphaFoldDB" id="A0A8W8MX70"/>
<sequence length="73" mass="8228">MKLQTVLFLVTMLVMSLTLIEVEGNLGDKAIPAKGVFVNDKPKFSMGRQSSMIAVDGLIRRIPRPLSWRRVRT</sequence>
<keyword evidence="3" id="KW-1185">Reference proteome</keyword>
<evidence type="ECO:0000256" key="1">
    <source>
        <dbReference type="SAM" id="SignalP"/>
    </source>
</evidence>